<dbReference type="EMBL" id="CM000836">
    <property type="protein sequence ID" value="KRH66379.1"/>
    <property type="molecule type" value="Genomic_DNA"/>
</dbReference>
<dbReference type="Proteomes" id="UP000008827">
    <property type="component" value="Chromosome 3"/>
</dbReference>
<evidence type="ECO:0008006" key="4">
    <source>
        <dbReference type="Google" id="ProtNLM"/>
    </source>
</evidence>
<dbReference type="Gramene" id="KRH66379">
    <property type="protein sequence ID" value="KRH66379"/>
    <property type="gene ID" value="GLYMA_03G102600"/>
</dbReference>
<dbReference type="InterPro" id="IPR012337">
    <property type="entry name" value="RNaseH-like_sf"/>
</dbReference>
<reference evidence="1" key="3">
    <citation type="submission" date="2018-07" db="EMBL/GenBank/DDBJ databases">
        <title>WGS assembly of Glycine max.</title>
        <authorList>
            <person name="Schmutz J."/>
            <person name="Cannon S."/>
            <person name="Schlueter J."/>
            <person name="Ma J."/>
            <person name="Mitros T."/>
            <person name="Nelson W."/>
            <person name="Hyten D."/>
            <person name="Song Q."/>
            <person name="Thelen J."/>
            <person name="Cheng J."/>
            <person name="Xu D."/>
            <person name="Hellsten U."/>
            <person name="May G."/>
            <person name="Yu Y."/>
            <person name="Sakurai T."/>
            <person name="Umezawa T."/>
            <person name="Bhattacharyya M."/>
            <person name="Sandhu D."/>
            <person name="Valliyodan B."/>
            <person name="Lindquist E."/>
            <person name="Peto M."/>
            <person name="Grant D."/>
            <person name="Shu S."/>
            <person name="Goodstein D."/>
            <person name="Barry K."/>
            <person name="Futrell-Griggs M."/>
            <person name="Abernathy B."/>
            <person name="Du J."/>
            <person name="Tian Z."/>
            <person name="Zhu L."/>
            <person name="Gill N."/>
            <person name="Joshi T."/>
            <person name="Libault M."/>
            <person name="Sethuraman A."/>
            <person name="Zhang X."/>
            <person name="Shinozaki K."/>
            <person name="Nguyen H."/>
            <person name="Wing R."/>
            <person name="Cregan P."/>
            <person name="Specht J."/>
            <person name="Grimwood J."/>
            <person name="Rokhsar D."/>
            <person name="Stacey G."/>
            <person name="Shoemaker R."/>
            <person name="Jackson S."/>
        </authorList>
    </citation>
    <scope>NUCLEOTIDE SEQUENCE</scope>
    <source>
        <tissue evidence="1">Callus</tissue>
    </source>
</reference>
<organism evidence="1">
    <name type="scientific">Glycine max</name>
    <name type="common">Soybean</name>
    <name type="synonym">Glycine hispida</name>
    <dbReference type="NCBI Taxonomy" id="3847"/>
    <lineage>
        <taxon>Eukaryota</taxon>
        <taxon>Viridiplantae</taxon>
        <taxon>Streptophyta</taxon>
        <taxon>Embryophyta</taxon>
        <taxon>Tracheophyta</taxon>
        <taxon>Spermatophyta</taxon>
        <taxon>Magnoliopsida</taxon>
        <taxon>eudicotyledons</taxon>
        <taxon>Gunneridae</taxon>
        <taxon>Pentapetalae</taxon>
        <taxon>rosids</taxon>
        <taxon>fabids</taxon>
        <taxon>Fabales</taxon>
        <taxon>Fabaceae</taxon>
        <taxon>Papilionoideae</taxon>
        <taxon>50 kb inversion clade</taxon>
        <taxon>NPAAA clade</taxon>
        <taxon>indigoferoid/millettioid clade</taxon>
        <taxon>Phaseoleae</taxon>
        <taxon>Glycine</taxon>
        <taxon>Glycine subgen. Soja</taxon>
    </lineage>
</organism>
<dbReference type="GO" id="GO:0006357">
    <property type="term" value="P:regulation of transcription by RNA polymerase II"/>
    <property type="evidence" value="ECO:0000318"/>
    <property type="project" value="GO_Central"/>
</dbReference>
<dbReference type="SUPFAM" id="SSF53098">
    <property type="entry name" value="Ribonuclease H-like"/>
    <property type="match status" value="1"/>
</dbReference>
<dbReference type="GO" id="GO:0005634">
    <property type="term" value="C:nucleus"/>
    <property type="evidence" value="ECO:0000318"/>
    <property type="project" value="GO_Central"/>
</dbReference>
<evidence type="ECO:0000313" key="1">
    <source>
        <dbReference type="EMBL" id="KRH66379.1"/>
    </source>
</evidence>
<sequence>MRDGGSIIVHNTQPVVAPKVVVLENKKKPNASSKQTTFIVWNYFIKNLNYNNLIALCNHHGKEFRCDSKINGTSNLLIHITHLCPNYPYSDVNDPTQTTLTFTTIENNTLVVASQRFTKKACKRVVVIIVIVDKQSFRVHQFTVPSRFTIVRDCFQVYKDEKIRVKAFMKSNCPRVALTTNCWTSVQNLSYMTFIAHFIDDNWKYKKWIIIFSLMANHKGEMIWKKIKEKKLKIMGGLVMDGKYFHVRCCAHILNLVINNGLRDVHNSIPTIRNVVRFKEYIEFSNIKRNPTYLMLDATKMFQVAFEKLDNSESSYICFFLGCWSPN</sequence>
<keyword evidence="3" id="KW-1185">Reference proteome</keyword>
<dbReference type="STRING" id="3847.A0A0R0KNR3"/>
<dbReference type="InterPro" id="IPR052035">
    <property type="entry name" value="ZnF_BED_domain_contain"/>
</dbReference>
<dbReference type="InParanoid" id="A0A0R0KNR3"/>
<gene>
    <name evidence="1" type="ORF">GLYMA_03G102600</name>
</gene>
<dbReference type="EnsemblPlants" id="KRH66379">
    <property type="protein sequence ID" value="KRH66379"/>
    <property type="gene ID" value="GLYMA_03G102600"/>
</dbReference>
<dbReference type="PANTHER" id="PTHR46481:SF8">
    <property type="entry name" value="ZINC FINGER BED DOMAIN-CONTAINING PROTEIN RICESLEEPER 1-LIKE"/>
    <property type="match status" value="1"/>
</dbReference>
<proteinExistence type="predicted"/>
<reference evidence="2" key="2">
    <citation type="submission" date="2018-02" db="UniProtKB">
        <authorList>
            <consortium name="EnsemblPlants"/>
        </authorList>
    </citation>
    <scope>IDENTIFICATION</scope>
    <source>
        <strain evidence="2">Williams 82</strain>
    </source>
</reference>
<dbReference type="AlphaFoldDB" id="A0A0R0KNR3"/>
<evidence type="ECO:0000313" key="3">
    <source>
        <dbReference type="Proteomes" id="UP000008827"/>
    </source>
</evidence>
<reference evidence="1 2" key="1">
    <citation type="journal article" date="2010" name="Nature">
        <title>Genome sequence of the palaeopolyploid soybean.</title>
        <authorList>
            <person name="Schmutz J."/>
            <person name="Cannon S.B."/>
            <person name="Schlueter J."/>
            <person name="Ma J."/>
            <person name="Mitros T."/>
            <person name="Nelson W."/>
            <person name="Hyten D.L."/>
            <person name="Song Q."/>
            <person name="Thelen J.J."/>
            <person name="Cheng J."/>
            <person name="Xu D."/>
            <person name="Hellsten U."/>
            <person name="May G.D."/>
            <person name="Yu Y."/>
            <person name="Sakurai T."/>
            <person name="Umezawa T."/>
            <person name="Bhattacharyya M.K."/>
            <person name="Sandhu D."/>
            <person name="Valliyodan B."/>
            <person name="Lindquist E."/>
            <person name="Peto M."/>
            <person name="Grant D."/>
            <person name="Shu S."/>
            <person name="Goodstein D."/>
            <person name="Barry K."/>
            <person name="Futrell-Griggs M."/>
            <person name="Abernathy B."/>
            <person name="Du J."/>
            <person name="Tian Z."/>
            <person name="Zhu L."/>
            <person name="Gill N."/>
            <person name="Joshi T."/>
            <person name="Libault M."/>
            <person name="Sethuraman A."/>
            <person name="Zhang X.-C."/>
            <person name="Shinozaki K."/>
            <person name="Nguyen H.T."/>
            <person name="Wing R.A."/>
            <person name="Cregan P."/>
            <person name="Specht J."/>
            <person name="Grimwood J."/>
            <person name="Rokhsar D."/>
            <person name="Stacey G."/>
            <person name="Shoemaker R.C."/>
            <person name="Jackson S.A."/>
        </authorList>
    </citation>
    <scope>NUCLEOTIDE SEQUENCE</scope>
    <source>
        <strain evidence="2">cv. Williams 82</strain>
        <tissue evidence="1">Callus</tissue>
    </source>
</reference>
<accession>A0A0R0KNR3</accession>
<protein>
    <recommendedName>
        <fullName evidence="4">BED-type domain-containing protein</fullName>
    </recommendedName>
</protein>
<dbReference type="SMART" id="SM00614">
    <property type="entry name" value="ZnF_BED"/>
    <property type="match status" value="1"/>
</dbReference>
<evidence type="ECO:0000313" key="2">
    <source>
        <dbReference type="EnsemblPlants" id="KRH66379"/>
    </source>
</evidence>
<dbReference type="PANTHER" id="PTHR46481">
    <property type="entry name" value="ZINC FINGER BED DOMAIN-CONTAINING PROTEIN 4"/>
    <property type="match status" value="1"/>
</dbReference>
<name>A0A0R0KNR3_SOYBN</name>